<dbReference type="AlphaFoldDB" id="A0A4Y2QUD2"/>
<accession>A0A4Y2QUD2</accession>
<dbReference type="Proteomes" id="UP000499080">
    <property type="component" value="Unassembled WGS sequence"/>
</dbReference>
<feature type="region of interest" description="Disordered" evidence="1">
    <location>
        <begin position="40"/>
        <end position="59"/>
    </location>
</feature>
<keyword evidence="3" id="KW-1185">Reference proteome</keyword>
<proteinExistence type="predicted"/>
<organism evidence="2 3">
    <name type="scientific">Araneus ventricosus</name>
    <name type="common">Orbweaver spider</name>
    <name type="synonym">Epeira ventricosa</name>
    <dbReference type="NCBI Taxonomy" id="182803"/>
    <lineage>
        <taxon>Eukaryota</taxon>
        <taxon>Metazoa</taxon>
        <taxon>Ecdysozoa</taxon>
        <taxon>Arthropoda</taxon>
        <taxon>Chelicerata</taxon>
        <taxon>Arachnida</taxon>
        <taxon>Araneae</taxon>
        <taxon>Araneomorphae</taxon>
        <taxon>Entelegynae</taxon>
        <taxon>Araneoidea</taxon>
        <taxon>Araneidae</taxon>
        <taxon>Araneus</taxon>
    </lineage>
</organism>
<gene>
    <name evidence="2" type="ORF">AVEN_67925_1</name>
</gene>
<reference evidence="2 3" key="1">
    <citation type="journal article" date="2019" name="Sci. Rep.">
        <title>Orb-weaving spider Araneus ventricosus genome elucidates the spidroin gene catalogue.</title>
        <authorList>
            <person name="Kono N."/>
            <person name="Nakamura H."/>
            <person name="Ohtoshi R."/>
            <person name="Moran D.A.P."/>
            <person name="Shinohara A."/>
            <person name="Yoshida Y."/>
            <person name="Fujiwara M."/>
            <person name="Mori M."/>
            <person name="Tomita M."/>
            <person name="Arakawa K."/>
        </authorList>
    </citation>
    <scope>NUCLEOTIDE SEQUENCE [LARGE SCALE GENOMIC DNA]</scope>
</reference>
<dbReference type="EMBL" id="BGPR01014841">
    <property type="protein sequence ID" value="GBN66921.1"/>
    <property type="molecule type" value="Genomic_DNA"/>
</dbReference>
<evidence type="ECO:0000313" key="3">
    <source>
        <dbReference type="Proteomes" id="UP000499080"/>
    </source>
</evidence>
<evidence type="ECO:0000256" key="1">
    <source>
        <dbReference type="SAM" id="MobiDB-lite"/>
    </source>
</evidence>
<sequence>MIFLASICLCPPFVEEDMNVNTELLDDTLDAIFGETDSEDYNENEGEIEELETEVREDTERWADDGDLKKLVLRATRGRVFLRYFDKKGSSTDEQKDVFT</sequence>
<protein>
    <submittedName>
        <fullName evidence="2">Uncharacterized protein</fullName>
    </submittedName>
</protein>
<feature type="compositionally biased region" description="Acidic residues" evidence="1">
    <location>
        <begin position="40"/>
        <end position="52"/>
    </location>
</feature>
<name>A0A4Y2QUD2_ARAVE</name>
<comment type="caution">
    <text evidence="2">The sequence shown here is derived from an EMBL/GenBank/DDBJ whole genome shotgun (WGS) entry which is preliminary data.</text>
</comment>
<evidence type="ECO:0000313" key="2">
    <source>
        <dbReference type="EMBL" id="GBN66921.1"/>
    </source>
</evidence>